<dbReference type="EMBL" id="JAMYWD010000009">
    <property type="protein sequence ID" value="KAJ4960185.1"/>
    <property type="molecule type" value="Genomic_DNA"/>
</dbReference>
<evidence type="ECO:0000313" key="7">
    <source>
        <dbReference type="EMBL" id="KAJ4960185.1"/>
    </source>
</evidence>
<dbReference type="Pfam" id="PF00447">
    <property type="entry name" value="HSF_DNA-bind"/>
    <property type="match status" value="1"/>
</dbReference>
<dbReference type="InterPro" id="IPR036388">
    <property type="entry name" value="WH-like_DNA-bd_sf"/>
</dbReference>
<dbReference type="GO" id="GO:0006357">
    <property type="term" value="P:regulation of transcription by RNA polymerase II"/>
    <property type="evidence" value="ECO:0007669"/>
    <property type="project" value="TreeGrafter"/>
</dbReference>
<protein>
    <recommendedName>
        <fullName evidence="6">HSF-type DNA-binding domain-containing protein</fullName>
    </recommendedName>
</protein>
<dbReference type="OrthoDB" id="60033at2759"/>
<evidence type="ECO:0000256" key="2">
    <source>
        <dbReference type="ARBA" id="ARBA00023016"/>
    </source>
</evidence>
<dbReference type="InterPro" id="IPR000232">
    <property type="entry name" value="HSF_DNA-bd"/>
</dbReference>
<sequence>MGKANNNFIVIDPIDFSHKFLPAYFKHNNFSTFVRQLDQHLLDPERWKFANKNDWISSYMMQPKQEDWMIEEEAIPLELSRLKSLGEKNRKLMIESPFLLGASTIALENTTTTSTMTSSREEEEDVSLSKMVVGVESYYDSLVLNKSTWLSSNQVVPATHTMSLIQPKTIILC</sequence>
<comment type="similarity">
    <text evidence="5">Belongs to the HSF family.</text>
</comment>
<keyword evidence="4" id="KW-0539">Nucleus</keyword>
<feature type="domain" description="HSF-type DNA-binding" evidence="6">
    <location>
        <begin position="2"/>
        <end position="62"/>
    </location>
</feature>
<dbReference type="AlphaFoldDB" id="A0A9Q0K343"/>
<dbReference type="GO" id="GO:0034605">
    <property type="term" value="P:cellular response to heat"/>
    <property type="evidence" value="ECO:0007669"/>
    <property type="project" value="TreeGrafter"/>
</dbReference>
<dbReference type="PANTHER" id="PTHR10015:SF332">
    <property type="entry name" value="HEAT STRESS TRANSCRIPTION FACTOR C-1"/>
    <property type="match status" value="1"/>
</dbReference>
<organism evidence="7 8">
    <name type="scientific">Protea cynaroides</name>
    <dbReference type="NCBI Taxonomy" id="273540"/>
    <lineage>
        <taxon>Eukaryota</taxon>
        <taxon>Viridiplantae</taxon>
        <taxon>Streptophyta</taxon>
        <taxon>Embryophyta</taxon>
        <taxon>Tracheophyta</taxon>
        <taxon>Spermatophyta</taxon>
        <taxon>Magnoliopsida</taxon>
        <taxon>Proteales</taxon>
        <taxon>Proteaceae</taxon>
        <taxon>Protea</taxon>
    </lineage>
</organism>
<dbReference type="GO" id="GO:0000978">
    <property type="term" value="F:RNA polymerase II cis-regulatory region sequence-specific DNA binding"/>
    <property type="evidence" value="ECO:0007669"/>
    <property type="project" value="TreeGrafter"/>
</dbReference>
<evidence type="ECO:0000256" key="3">
    <source>
        <dbReference type="ARBA" id="ARBA00023125"/>
    </source>
</evidence>
<comment type="subcellular location">
    <subcellularLocation>
        <location evidence="1">Nucleus</location>
    </subcellularLocation>
</comment>
<keyword evidence="8" id="KW-1185">Reference proteome</keyword>
<proteinExistence type="inferred from homology"/>
<name>A0A9Q0K343_9MAGN</name>
<accession>A0A9Q0K343</accession>
<dbReference type="SUPFAM" id="SSF46785">
    <property type="entry name" value="Winged helix' DNA-binding domain"/>
    <property type="match status" value="1"/>
</dbReference>
<keyword evidence="2" id="KW-0346">Stress response</keyword>
<dbReference type="GO" id="GO:0003700">
    <property type="term" value="F:DNA-binding transcription factor activity"/>
    <property type="evidence" value="ECO:0007669"/>
    <property type="project" value="InterPro"/>
</dbReference>
<evidence type="ECO:0000256" key="4">
    <source>
        <dbReference type="ARBA" id="ARBA00023242"/>
    </source>
</evidence>
<dbReference type="Proteomes" id="UP001141806">
    <property type="component" value="Unassembled WGS sequence"/>
</dbReference>
<gene>
    <name evidence="7" type="ORF">NE237_020095</name>
</gene>
<keyword evidence="3" id="KW-0238">DNA-binding</keyword>
<dbReference type="PANTHER" id="PTHR10015">
    <property type="entry name" value="HEAT SHOCK TRANSCRIPTION FACTOR"/>
    <property type="match status" value="1"/>
</dbReference>
<evidence type="ECO:0000256" key="1">
    <source>
        <dbReference type="ARBA" id="ARBA00004123"/>
    </source>
</evidence>
<reference evidence="7" key="1">
    <citation type="journal article" date="2023" name="Plant J.">
        <title>The genome of the king protea, Protea cynaroides.</title>
        <authorList>
            <person name="Chang J."/>
            <person name="Duong T.A."/>
            <person name="Schoeman C."/>
            <person name="Ma X."/>
            <person name="Roodt D."/>
            <person name="Barker N."/>
            <person name="Li Z."/>
            <person name="Van de Peer Y."/>
            <person name="Mizrachi E."/>
        </authorList>
    </citation>
    <scope>NUCLEOTIDE SEQUENCE</scope>
    <source>
        <tissue evidence="7">Young leaves</tissue>
    </source>
</reference>
<evidence type="ECO:0000256" key="5">
    <source>
        <dbReference type="RuleBase" id="RU004020"/>
    </source>
</evidence>
<dbReference type="SMART" id="SM00415">
    <property type="entry name" value="HSF"/>
    <property type="match status" value="1"/>
</dbReference>
<evidence type="ECO:0000313" key="8">
    <source>
        <dbReference type="Proteomes" id="UP001141806"/>
    </source>
</evidence>
<dbReference type="GO" id="GO:0005634">
    <property type="term" value="C:nucleus"/>
    <property type="evidence" value="ECO:0007669"/>
    <property type="project" value="UniProtKB-SubCell"/>
</dbReference>
<dbReference type="Gene3D" id="1.10.10.10">
    <property type="entry name" value="Winged helix-like DNA-binding domain superfamily/Winged helix DNA-binding domain"/>
    <property type="match status" value="1"/>
</dbReference>
<dbReference type="InterPro" id="IPR036390">
    <property type="entry name" value="WH_DNA-bd_sf"/>
</dbReference>
<evidence type="ECO:0000259" key="6">
    <source>
        <dbReference type="SMART" id="SM00415"/>
    </source>
</evidence>
<comment type="caution">
    <text evidence="7">The sequence shown here is derived from an EMBL/GenBank/DDBJ whole genome shotgun (WGS) entry which is preliminary data.</text>
</comment>